<dbReference type="InterPro" id="IPR036361">
    <property type="entry name" value="SAP_dom_sf"/>
</dbReference>
<accession>A0A9W4VZI9</accession>
<protein>
    <recommendedName>
        <fullName evidence="4">DUF2132 domain-containing protein</fullName>
    </recommendedName>
</protein>
<name>A0A9W4VZI9_PSEHA</name>
<dbReference type="RefSeq" id="WP_076921697.1">
    <property type="nucleotide sequence ID" value="NZ_CAMAPB010000023.1"/>
</dbReference>
<gene>
    <name evidence="2" type="ORF">PSEHALCIP103_01813</name>
</gene>
<evidence type="ECO:0000256" key="1">
    <source>
        <dbReference type="SAM" id="MobiDB-lite"/>
    </source>
</evidence>
<sequence>MNNQPKNPLHGVTLEQILVELEQRLGFKAMGEQVNIKCFTDSPSIKSSLKFLRKTPWARDKVEALYIHTMSNKPLRKPRNKPKLTEPTQPDTSDFVWPSIKK</sequence>
<proteinExistence type="predicted"/>
<dbReference type="GO" id="GO:0003677">
    <property type="term" value="F:DNA binding"/>
    <property type="evidence" value="ECO:0007669"/>
    <property type="project" value="InterPro"/>
</dbReference>
<reference evidence="2" key="1">
    <citation type="submission" date="2022-07" db="EMBL/GenBank/DDBJ databases">
        <authorList>
            <person name="Criscuolo A."/>
        </authorList>
    </citation>
    <scope>NUCLEOTIDE SEQUENCE</scope>
    <source>
        <strain evidence="2">CIP103197</strain>
    </source>
</reference>
<dbReference type="Gene3D" id="1.10.720.30">
    <property type="entry name" value="SAP domain"/>
    <property type="match status" value="1"/>
</dbReference>
<dbReference type="AlphaFoldDB" id="A0A9W4VZI9"/>
<dbReference type="Pfam" id="PF09905">
    <property type="entry name" value="VF530"/>
    <property type="match status" value="1"/>
</dbReference>
<keyword evidence="3" id="KW-1185">Reference proteome</keyword>
<evidence type="ECO:0000313" key="2">
    <source>
        <dbReference type="EMBL" id="CAH9058194.1"/>
    </source>
</evidence>
<evidence type="ECO:0000313" key="3">
    <source>
        <dbReference type="Proteomes" id="UP001152447"/>
    </source>
</evidence>
<evidence type="ECO:0008006" key="4">
    <source>
        <dbReference type="Google" id="ProtNLM"/>
    </source>
</evidence>
<dbReference type="Proteomes" id="UP001152447">
    <property type="component" value="Unassembled WGS sequence"/>
</dbReference>
<feature type="region of interest" description="Disordered" evidence="1">
    <location>
        <begin position="71"/>
        <end position="102"/>
    </location>
</feature>
<organism evidence="2 3">
    <name type="scientific">Pseudoalteromonas haloplanktis</name>
    <name type="common">Alteromonas haloplanktis</name>
    <dbReference type="NCBI Taxonomy" id="228"/>
    <lineage>
        <taxon>Bacteria</taxon>
        <taxon>Pseudomonadati</taxon>
        <taxon>Pseudomonadota</taxon>
        <taxon>Gammaproteobacteria</taxon>
        <taxon>Alteromonadales</taxon>
        <taxon>Pseudoalteromonadaceae</taxon>
        <taxon>Pseudoalteromonas</taxon>
    </lineage>
</organism>
<dbReference type="EMBL" id="CAMAPB010000023">
    <property type="protein sequence ID" value="CAH9058194.1"/>
    <property type="molecule type" value="Genomic_DNA"/>
</dbReference>
<comment type="caution">
    <text evidence="2">The sequence shown here is derived from an EMBL/GenBank/DDBJ whole genome shotgun (WGS) entry which is preliminary data.</text>
</comment>
<dbReference type="InterPro" id="IPR018668">
    <property type="entry name" value="DNA-binding_VF530-like"/>
</dbReference>